<dbReference type="SMART" id="SM00354">
    <property type="entry name" value="HTH_LACI"/>
    <property type="match status" value="1"/>
</dbReference>
<protein>
    <submittedName>
        <fullName evidence="4">Uncharacterized protein</fullName>
    </submittedName>
</protein>
<dbReference type="SUPFAM" id="SSF53822">
    <property type="entry name" value="Periplasmic binding protein-like I"/>
    <property type="match status" value="1"/>
</dbReference>
<proteinExistence type="predicted"/>
<dbReference type="PROSITE" id="PS00356">
    <property type="entry name" value="HTH_LACI_1"/>
    <property type="match status" value="1"/>
</dbReference>
<dbReference type="Proteomes" id="UP000036202">
    <property type="component" value="Plasmid pbeh4"/>
</dbReference>
<dbReference type="CDD" id="cd06267">
    <property type="entry name" value="PBP1_LacI_sugar_binding-like"/>
    <property type="match status" value="1"/>
</dbReference>
<evidence type="ECO:0000256" key="2">
    <source>
        <dbReference type="ARBA" id="ARBA00023125"/>
    </source>
</evidence>
<dbReference type="SUPFAM" id="SSF47413">
    <property type="entry name" value="lambda repressor-like DNA-binding domains"/>
    <property type="match status" value="1"/>
</dbReference>
<evidence type="ECO:0000313" key="5">
    <source>
        <dbReference type="Proteomes" id="UP000036202"/>
    </source>
</evidence>
<dbReference type="RefSeq" id="WP_046218439.1">
    <property type="nucleotide sequence ID" value="NZ_CP015326.1"/>
</dbReference>
<dbReference type="Pfam" id="PF00532">
    <property type="entry name" value="Peripla_BP_1"/>
    <property type="match status" value="1"/>
</dbReference>
<name>A0A1X7GQ13_9BACI</name>
<keyword evidence="2" id="KW-0238">DNA-binding</keyword>
<gene>
    <name evidence="4" type="ORF">BEH_25935</name>
</gene>
<dbReference type="PROSITE" id="PS50932">
    <property type="entry name" value="HTH_LACI_2"/>
    <property type="match status" value="1"/>
</dbReference>
<dbReference type="InterPro" id="IPR001761">
    <property type="entry name" value="Peripla_BP/Lac1_sug-bd_dom"/>
</dbReference>
<geneLocation type="plasmid" evidence="5">
    <name>pbeh4</name>
</geneLocation>
<evidence type="ECO:0000313" key="4">
    <source>
        <dbReference type="EMBL" id="AWG44801.1"/>
    </source>
</evidence>
<dbReference type="EMBL" id="CP015326">
    <property type="protein sequence ID" value="AWG44801.1"/>
    <property type="molecule type" value="Genomic_DNA"/>
</dbReference>
<dbReference type="PANTHER" id="PTHR30146">
    <property type="entry name" value="LACI-RELATED TRANSCRIPTIONAL REPRESSOR"/>
    <property type="match status" value="1"/>
</dbReference>
<keyword evidence="4" id="KW-0614">Plasmid</keyword>
<keyword evidence="5" id="KW-1185">Reference proteome</keyword>
<dbReference type="GeneID" id="93704260"/>
<dbReference type="Gene3D" id="1.10.260.40">
    <property type="entry name" value="lambda repressor-like DNA-binding domains"/>
    <property type="match status" value="1"/>
</dbReference>
<dbReference type="PROSITE" id="PS50943">
    <property type="entry name" value="HTH_CROC1"/>
    <property type="match status" value="1"/>
</dbReference>
<dbReference type="Pfam" id="PF00356">
    <property type="entry name" value="LacI"/>
    <property type="match status" value="1"/>
</dbReference>
<accession>A0A1X7GQ13</accession>
<accession>A0A2S1M0B3</accession>
<organism evidence="4 5">
    <name type="scientific">Priestia filamentosa</name>
    <dbReference type="NCBI Taxonomy" id="1402861"/>
    <lineage>
        <taxon>Bacteria</taxon>
        <taxon>Bacillati</taxon>
        <taxon>Bacillota</taxon>
        <taxon>Bacilli</taxon>
        <taxon>Bacillales</taxon>
        <taxon>Bacillaceae</taxon>
        <taxon>Priestia</taxon>
    </lineage>
</organism>
<dbReference type="KEGG" id="beo:BEH_25935"/>
<dbReference type="InterPro" id="IPR001387">
    <property type="entry name" value="Cro/C1-type_HTH"/>
</dbReference>
<evidence type="ECO:0000256" key="3">
    <source>
        <dbReference type="ARBA" id="ARBA00023163"/>
    </source>
</evidence>
<dbReference type="CDD" id="cd01392">
    <property type="entry name" value="HTH_LacI"/>
    <property type="match status" value="1"/>
</dbReference>
<dbReference type="PANTHER" id="PTHR30146:SF109">
    <property type="entry name" value="HTH-TYPE TRANSCRIPTIONAL REGULATOR GALS"/>
    <property type="match status" value="1"/>
</dbReference>
<dbReference type="AlphaFoldDB" id="A0A1X7GQ13"/>
<dbReference type="InterPro" id="IPR000843">
    <property type="entry name" value="HTH_LacI"/>
</dbReference>
<dbReference type="Gene3D" id="3.40.50.2300">
    <property type="match status" value="2"/>
</dbReference>
<keyword evidence="1" id="KW-0805">Transcription regulation</keyword>
<reference evidence="4 5" key="1">
    <citation type="journal article" date="2015" name="PLoS ONE">
        <title>Genome Sequence of Bacillus endophyticus and Analysis of Its Companion Mechanism in the Ketogulonigenium vulgare-Bacillus Strain Consortium.</title>
        <authorList>
            <person name="Jia N."/>
            <person name="Du J."/>
            <person name="Ding M.Z."/>
            <person name="Gao F."/>
            <person name="Yuan Y.J."/>
        </authorList>
    </citation>
    <scope>NUCLEOTIDE SEQUENCE [LARGE SCALE GENOMIC DNA]</scope>
    <source>
        <strain evidence="4 5">Hbe603</strain>
        <plasmid evidence="5">pbeh4</plasmid>
    </source>
</reference>
<dbReference type="GO" id="GO:0003700">
    <property type="term" value="F:DNA-binding transcription factor activity"/>
    <property type="evidence" value="ECO:0007669"/>
    <property type="project" value="TreeGrafter"/>
</dbReference>
<dbReference type="OrthoDB" id="9796186at2"/>
<dbReference type="InterPro" id="IPR028082">
    <property type="entry name" value="Peripla_BP_I"/>
</dbReference>
<dbReference type="GO" id="GO:0000976">
    <property type="term" value="F:transcription cis-regulatory region binding"/>
    <property type="evidence" value="ECO:0007669"/>
    <property type="project" value="TreeGrafter"/>
</dbReference>
<sequence>MATIRDVAAKAGVSAATVSRIINNKGEATPETIARVHKVIKELGYKPNVVARSLTSRKSNTIALLVPTINNPFFPELARGVEDVANSHGLNIFLCNTDDEREKVNNYLVTLRERYVDGIIINSLNLTNKDLEELDANGIPTVTLDRTFSTHDFSSISVKHRVGAQLATKHLIDIGCKRIGLIRGPEDDLTAVQRMWGYRDYVKDFDWFDQSWIALGDFSVRSGYICMKELFQRHPDIDGVFASNDLMAIGLLKAAHEWGRKVPDELAIVGFDGIDMSQYTAPPISTIKQPIYEMGKMAMEELLRLIKEPQSKPNKLELDIEFILRESSMK</sequence>
<evidence type="ECO:0000256" key="1">
    <source>
        <dbReference type="ARBA" id="ARBA00023015"/>
    </source>
</evidence>
<dbReference type="PRINTS" id="PR00036">
    <property type="entry name" value="HTHLACI"/>
</dbReference>
<keyword evidence="3" id="KW-0804">Transcription</keyword>
<dbReference type="InterPro" id="IPR010982">
    <property type="entry name" value="Lambda_DNA-bd_dom_sf"/>
</dbReference>